<dbReference type="Proteomes" id="UP000462055">
    <property type="component" value="Unassembled WGS sequence"/>
</dbReference>
<gene>
    <name evidence="1" type="ORF">F8568_013975</name>
</gene>
<organism evidence="1 2">
    <name type="scientific">Actinomadura physcomitrii</name>
    <dbReference type="NCBI Taxonomy" id="2650748"/>
    <lineage>
        <taxon>Bacteria</taxon>
        <taxon>Bacillati</taxon>
        <taxon>Actinomycetota</taxon>
        <taxon>Actinomycetes</taxon>
        <taxon>Streptosporangiales</taxon>
        <taxon>Thermomonosporaceae</taxon>
        <taxon>Actinomadura</taxon>
    </lineage>
</organism>
<keyword evidence="2" id="KW-1185">Reference proteome</keyword>
<name>A0A6I4M5S9_9ACTN</name>
<sequence>MINSIGRIKGDHEYAIAVLSDRNASMDAGVTLVETVTEAVLDELS</sequence>
<dbReference type="RefSeq" id="WP_160573611.1">
    <property type="nucleotide sequence ID" value="NZ_WBMS02000009.1"/>
</dbReference>
<accession>A0A6I4M5S9</accession>
<reference evidence="1" key="1">
    <citation type="submission" date="2019-12" db="EMBL/GenBank/DDBJ databases">
        <title>Actinomadura physcomitrii sp. nov., a novel actinomycete isolated from moss [Physcomitrium sphaericum (Ludw) Fuernr].</title>
        <authorList>
            <person name="Zhuang X."/>
        </authorList>
    </citation>
    <scope>NUCLEOTIDE SEQUENCE [LARGE SCALE GENOMIC DNA]</scope>
    <source>
        <strain evidence="1">LD22</strain>
    </source>
</reference>
<proteinExistence type="predicted"/>
<protein>
    <submittedName>
        <fullName evidence="1">Uncharacterized protein</fullName>
    </submittedName>
</protein>
<evidence type="ECO:0000313" key="1">
    <source>
        <dbReference type="EMBL" id="MWA01468.1"/>
    </source>
</evidence>
<dbReference type="EMBL" id="WBMS02000009">
    <property type="protein sequence ID" value="MWA01468.1"/>
    <property type="molecule type" value="Genomic_DNA"/>
</dbReference>
<evidence type="ECO:0000313" key="2">
    <source>
        <dbReference type="Proteomes" id="UP000462055"/>
    </source>
</evidence>
<dbReference type="AlphaFoldDB" id="A0A6I4M5S9"/>
<comment type="caution">
    <text evidence="1">The sequence shown here is derived from an EMBL/GenBank/DDBJ whole genome shotgun (WGS) entry which is preliminary data.</text>
</comment>